<gene>
    <name evidence="3" type="ORF">NP493_11g07031</name>
</gene>
<dbReference type="EC" id="2.4.2.-" evidence="1"/>
<dbReference type="PROSITE" id="PS51059">
    <property type="entry name" value="PARP_CATALYTIC"/>
    <property type="match status" value="1"/>
</dbReference>
<evidence type="ECO:0000313" key="3">
    <source>
        <dbReference type="EMBL" id="KAK2193600.1"/>
    </source>
</evidence>
<sequence length="229" mass="25850">MVQQTWDPIKAGLGADAKSLSHTTIDVTSVEQIENPNLYLAYEHRKNEFCTRAAKGSFEKVTSDPGETDVVTSTLGISELDKLLIPEINEHFLFHGVQQQFIDAIQGQGIDFRLNTRAMFGKGAYFAESSTKADQYADDKDHRTQGPHSMFLCKVILGRSHIAKKPNKDLFRPPCYHHCQGSCSHGTSEFFDSVMGTHRDGGQRLLFREFVIFGQNQLYPAFLITYNRK</sequence>
<dbReference type="GO" id="GO:1990404">
    <property type="term" value="F:NAD+-protein mono-ADP-ribosyltransferase activity"/>
    <property type="evidence" value="ECO:0007669"/>
    <property type="project" value="TreeGrafter"/>
</dbReference>
<dbReference type="PANTHER" id="PTHR45740">
    <property type="entry name" value="POLY [ADP-RIBOSE] POLYMERASE"/>
    <property type="match status" value="1"/>
</dbReference>
<dbReference type="GO" id="GO:0005634">
    <property type="term" value="C:nucleus"/>
    <property type="evidence" value="ECO:0007669"/>
    <property type="project" value="TreeGrafter"/>
</dbReference>
<dbReference type="SUPFAM" id="SSF56399">
    <property type="entry name" value="ADP-ribosylation"/>
    <property type="match status" value="1"/>
</dbReference>
<dbReference type="Pfam" id="PF00644">
    <property type="entry name" value="PARP"/>
    <property type="match status" value="1"/>
</dbReference>
<dbReference type="Proteomes" id="UP001209878">
    <property type="component" value="Unassembled WGS sequence"/>
</dbReference>
<dbReference type="AlphaFoldDB" id="A0AAD9ULE8"/>
<dbReference type="PANTHER" id="PTHR45740:SF2">
    <property type="entry name" value="POLY [ADP-RIBOSE] POLYMERASE"/>
    <property type="match status" value="1"/>
</dbReference>
<dbReference type="GO" id="GO:0003950">
    <property type="term" value="F:NAD+ poly-ADP-ribosyltransferase activity"/>
    <property type="evidence" value="ECO:0007669"/>
    <property type="project" value="UniProtKB-UniRule"/>
</dbReference>
<accession>A0AAD9ULE8</accession>
<reference evidence="3" key="1">
    <citation type="journal article" date="2023" name="Mol. Biol. Evol.">
        <title>Third-Generation Sequencing Reveals the Adaptive Role of the Epigenome in Three Deep-Sea Polychaetes.</title>
        <authorList>
            <person name="Perez M."/>
            <person name="Aroh O."/>
            <person name="Sun Y."/>
            <person name="Lan Y."/>
            <person name="Juniper S.K."/>
            <person name="Young C.R."/>
            <person name="Angers B."/>
            <person name="Qian P.Y."/>
        </authorList>
    </citation>
    <scope>NUCLEOTIDE SEQUENCE</scope>
    <source>
        <strain evidence="3">R07B-5</strain>
    </source>
</reference>
<organism evidence="3 4">
    <name type="scientific">Ridgeia piscesae</name>
    <name type="common">Tubeworm</name>
    <dbReference type="NCBI Taxonomy" id="27915"/>
    <lineage>
        <taxon>Eukaryota</taxon>
        <taxon>Metazoa</taxon>
        <taxon>Spiralia</taxon>
        <taxon>Lophotrochozoa</taxon>
        <taxon>Annelida</taxon>
        <taxon>Polychaeta</taxon>
        <taxon>Sedentaria</taxon>
        <taxon>Canalipalpata</taxon>
        <taxon>Sabellida</taxon>
        <taxon>Siboglinidae</taxon>
        <taxon>Ridgeia</taxon>
    </lineage>
</organism>
<feature type="domain" description="PARP catalytic" evidence="2">
    <location>
        <begin position="1"/>
        <end position="229"/>
    </location>
</feature>
<dbReference type="InterPro" id="IPR051712">
    <property type="entry name" value="ARTD-AVP"/>
</dbReference>
<dbReference type="Gene3D" id="3.90.228.10">
    <property type="match status" value="1"/>
</dbReference>
<keyword evidence="1" id="KW-0520">NAD</keyword>
<dbReference type="EMBL" id="JAODUO010000010">
    <property type="protein sequence ID" value="KAK2193600.1"/>
    <property type="molecule type" value="Genomic_DNA"/>
</dbReference>
<keyword evidence="4" id="KW-1185">Reference proteome</keyword>
<keyword evidence="1" id="KW-0328">Glycosyltransferase</keyword>
<keyword evidence="1" id="KW-0808">Transferase</keyword>
<proteinExistence type="predicted"/>
<comment type="caution">
    <text evidence="3">The sequence shown here is derived from an EMBL/GenBank/DDBJ whole genome shotgun (WGS) entry which is preliminary data.</text>
</comment>
<evidence type="ECO:0000313" key="4">
    <source>
        <dbReference type="Proteomes" id="UP001209878"/>
    </source>
</evidence>
<evidence type="ECO:0000256" key="1">
    <source>
        <dbReference type="RuleBase" id="RU362114"/>
    </source>
</evidence>
<dbReference type="InterPro" id="IPR012317">
    <property type="entry name" value="Poly(ADP-ribose)pol_cat_dom"/>
</dbReference>
<protein>
    <recommendedName>
        <fullName evidence="1">Poly [ADP-ribose] polymerase</fullName>
        <shortName evidence="1">PARP</shortName>
        <ecNumber evidence="1">2.4.2.-</ecNumber>
    </recommendedName>
</protein>
<evidence type="ECO:0000259" key="2">
    <source>
        <dbReference type="PROSITE" id="PS51059"/>
    </source>
</evidence>
<name>A0AAD9ULE8_RIDPI</name>